<proteinExistence type="predicted"/>
<evidence type="ECO:0000313" key="8">
    <source>
        <dbReference type="Proteomes" id="UP000837803"/>
    </source>
</evidence>
<feature type="transmembrane region" description="Helical" evidence="5">
    <location>
        <begin position="367"/>
        <end position="386"/>
    </location>
</feature>
<keyword evidence="3 5" id="KW-1133">Transmembrane helix</keyword>
<feature type="transmembrane region" description="Helical" evidence="5">
    <location>
        <begin position="300"/>
        <end position="321"/>
    </location>
</feature>
<evidence type="ECO:0000256" key="1">
    <source>
        <dbReference type="ARBA" id="ARBA00004141"/>
    </source>
</evidence>
<evidence type="ECO:0000259" key="6">
    <source>
        <dbReference type="Pfam" id="PF12698"/>
    </source>
</evidence>
<dbReference type="Proteomes" id="UP000837803">
    <property type="component" value="Unassembled WGS sequence"/>
</dbReference>
<dbReference type="EMBL" id="CAKLPZ010000001">
    <property type="protein sequence ID" value="CAH0999358.1"/>
    <property type="molecule type" value="Genomic_DNA"/>
</dbReference>
<feature type="transmembrane region" description="Helical" evidence="5">
    <location>
        <begin position="183"/>
        <end position="206"/>
    </location>
</feature>
<feature type="transmembrane region" description="Helical" evidence="5">
    <location>
        <begin position="21"/>
        <end position="43"/>
    </location>
</feature>
<evidence type="ECO:0000256" key="4">
    <source>
        <dbReference type="ARBA" id="ARBA00023136"/>
    </source>
</evidence>
<feature type="transmembrane region" description="Helical" evidence="5">
    <location>
        <begin position="341"/>
        <end position="360"/>
    </location>
</feature>
<dbReference type="Pfam" id="PF12698">
    <property type="entry name" value="ABC2_membrane_3"/>
    <property type="match status" value="1"/>
</dbReference>
<sequence>MSNLWLVIQREYVTRVRRKSFILATLLTPIGMALFVVVANFVLGYENDDVQRIAVIDDADLFGGAIADESGLYFDFVDQSLASLREEEPGGTAYAGILVIPTIKNLRSRNYRAQLYSDETLSMDVQGKIRRRIQSALREYKIEALEIDQATLASLDTDVTVKVSSLSPTEDGSNEDRSMATTIGAGIGSVMGFLMYITIFAYGAMVMRSVMEEKTSRIVEVVVSSVRPFTLMLGKIIGVGMLGLTQVLVWLVTIPLLLFVVGLLFGIDGSNQPEMAGSPEMDPQELQGMVERVLAGLGDLNWWIIAPSFFIYFLGGYFIYASLFAAVGSSMGDDMGEGQTLTIPIMIPVILAFYIMMAAIQNPNSSLAVWSSIFPLFAPIVMPARLAFDPPLWQLGLSILSVFLFAGLMIWVASRIYRVGILNYGKKSSFKDMGKWITAKY</sequence>
<comment type="subcellular location">
    <subcellularLocation>
        <location evidence="1">Membrane</location>
        <topology evidence="1">Multi-pass membrane protein</topology>
    </subcellularLocation>
</comment>
<dbReference type="SUPFAM" id="SSF53850">
    <property type="entry name" value="Periplasmic binding protein-like II"/>
    <property type="match status" value="1"/>
</dbReference>
<reference evidence="7" key="1">
    <citation type="submission" date="2021-12" db="EMBL/GenBank/DDBJ databases">
        <authorList>
            <person name="Rodrigo-Torres L."/>
            <person name="Arahal R. D."/>
            <person name="Lucena T."/>
        </authorList>
    </citation>
    <scope>NUCLEOTIDE SEQUENCE</scope>
    <source>
        <strain evidence="7">CECT 8419</strain>
    </source>
</reference>
<gene>
    <name evidence="7" type="primary">yhaP</name>
    <name evidence="7" type="ORF">LEM8419_00656</name>
</gene>
<feature type="domain" description="ABC-2 type transporter transmembrane" evidence="6">
    <location>
        <begin position="19"/>
        <end position="414"/>
    </location>
</feature>
<feature type="transmembrane region" description="Helical" evidence="5">
    <location>
        <begin position="392"/>
        <end position="413"/>
    </location>
</feature>
<name>A0ABM9AXA2_9BACT</name>
<evidence type="ECO:0000256" key="5">
    <source>
        <dbReference type="SAM" id="Phobius"/>
    </source>
</evidence>
<dbReference type="Gene3D" id="3.40.190.10">
    <property type="entry name" value="Periplasmic binding protein-like II"/>
    <property type="match status" value="1"/>
</dbReference>
<keyword evidence="2 5" id="KW-0812">Transmembrane</keyword>
<dbReference type="PANTHER" id="PTHR43471:SF3">
    <property type="entry name" value="ABC TRANSPORTER PERMEASE PROTEIN NATB"/>
    <property type="match status" value="1"/>
</dbReference>
<evidence type="ECO:0000256" key="3">
    <source>
        <dbReference type="ARBA" id="ARBA00022989"/>
    </source>
</evidence>
<keyword evidence="4 5" id="KW-0472">Membrane</keyword>
<dbReference type="PANTHER" id="PTHR43471">
    <property type="entry name" value="ABC TRANSPORTER PERMEASE"/>
    <property type="match status" value="1"/>
</dbReference>
<organism evidence="7 8">
    <name type="scientific">Neolewinella maritima</name>
    <dbReference type="NCBI Taxonomy" id="1383882"/>
    <lineage>
        <taxon>Bacteria</taxon>
        <taxon>Pseudomonadati</taxon>
        <taxon>Bacteroidota</taxon>
        <taxon>Saprospiria</taxon>
        <taxon>Saprospirales</taxon>
        <taxon>Lewinellaceae</taxon>
        <taxon>Neolewinella</taxon>
    </lineage>
</organism>
<feature type="transmembrane region" description="Helical" evidence="5">
    <location>
        <begin position="247"/>
        <end position="267"/>
    </location>
</feature>
<evidence type="ECO:0000256" key="2">
    <source>
        <dbReference type="ARBA" id="ARBA00022692"/>
    </source>
</evidence>
<dbReference type="RefSeq" id="WP_238749546.1">
    <property type="nucleotide sequence ID" value="NZ_CAKLPZ010000001.1"/>
</dbReference>
<evidence type="ECO:0000313" key="7">
    <source>
        <dbReference type="EMBL" id="CAH0999358.1"/>
    </source>
</evidence>
<accession>A0ABM9AXA2</accession>
<keyword evidence="8" id="KW-1185">Reference proteome</keyword>
<protein>
    <recommendedName>
        <fullName evidence="6">ABC-2 type transporter transmembrane domain-containing protein</fullName>
    </recommendedName>
</protein>
<dbReference type="InterPro" id="IPR013525">
    <property type="entry name" value="ABC2_TM"/>
</dbReference>
<feature type="transmembrane region" description="Helical" evidence="5">
    <location>
        <begin position="218"/>
        <end position="241"/>
    </location>
</feature>
<comment type="caution">
    <text evidence="7">The sequence shown here is derived from an EMBL/GenBank/DDBJ whole genome shotgun (WGS) entry which is preliminary data.</text>
</comment>